<keyword evidence="3" id="KW-1185">Reference proteome</keyword>
<evidence type="ECO:0000313" key="3">
    <source>
        <dbReference type="Proteomes" id="UP000628854"/>
    </source>
</evidence>
<reference evidence="3" key="1">
    <citation type="journal article" date="2019" name="Int. J. Syst. Evol. Microbiol.">
        <title>The Global Catalogue of Microorganisms (GCM) 10K type strain sequencing project: providing services to taxonomists for standard genome sequencing and annotation.</title>
        <authorList>
            <consortium name="The Broad Institute Genomics Platform"/>
            <consortium name="The Broad Institute Genome Sequencing Center for Infectious Disease"/>
            <person name="Wu L."/>
            <person name="Ma J."/>
        </authorList>
    </citation>
    <scope>NUCLEOTIDE SEQUENCE [LARGE SCALE GENOMIC DNA]</scope>
    <source>
        <strain evidence="3">CGMCC 1.15928</strain>
    </source>
</reference>
<organism evidence="2 3">
    <name type="scientific">Henriciella pelagia</name>
    <dbReference type="NCBI Taxonomy" id="1977912"/>
    <lineage>
        <taxon>Bacteria</taxon>
        <taxon>Pseudomonadati</taxon>
        <taxon>Pseudomonadota</taxon>
        <taxon>Alphaproteobacteria</taxon>
        <taxon>Hyphomonadales</taxon>
        <taxon>Hyphomonadaceae</taxon>
        <taxon>Henriciella</taxon>
    </lineage>
</organism>
<dbReference type="PANTHER" id="PTHR33608">
    <property type="entry name" value="BLL2464 PROTEIN"/>
    <property type="match status" value="1"/>
</dbReference>
<dbReference type="InterPro" id="IPR002881">
    <property type="entry name" value="DUF58"/>
</dbReference>
<evidence type="ECO:0000313" key="2">
    <source>
        <dbReference type="EMBL" id="GGB65661.1"/>
    </source>
</evidence>
<feature type="domain" description="DUF58" evidence="1">
    <location>
        <begin position="48"/>
        <end position="245"/>
    </location>
</feature>
<dbReference type="Proteomes" id="UP000628854">
    <property type="component" value="Unassembled WGS sequence"/>
</dbReference>
<dbReference type="Pfam" id="PF01882">
    <property type="entry name" value="DUF58"/>
    <property type="match status" value="1"/>
</dbReference>
<protein>
    <recommendedName>
        <fullName evidence="1">DUF58 domain-containing protein</fullName>
    </recommendedName>
</protein>
<sequence>MDLAALRAEAELLARSLPGLNLKARAADAAHLGAAGRKRAGTGEQFWQYRHYADEDAAQRVDWRKSARGDELFVRETELETARTVLFWCDQSGSFNWTGQASRITKADAARIAMLAAGLLLSKAGERIGVLGSGRPASFGRAAGERLAEDLKQSSSANFPAPPRSQAIFVIASDFYDPIESWRDRLANLAARSKEGILIAVSDPLEEDFPWRGRTRFSRPGAQLFRIFGRAETVRDEYLTRFDQHFAALEQLAASFGWQLVRHSTGNHLLKLGADLKAALETFGARL</sequence>
<dbReference type="PANTHER" id="PTHR33608:SF6">
    <property type="entry name" value="BLL2464 PROTEIN"/>
    <property type="match status" value="1"/>
</dbReference>
<gene>
    <name evidence="2" type="ORF">GCM10011503_13110</name>
</gene>
<evidence type="ECO:0000259" key="1">
    <source>
        <dbReference type="Pfam" id="PF01882"/>
    </source>
</evidence>
<proteinExistence type="predicted"/>
<dbReference type="EMBL" id="BMKF01000001">
    <property type="protein sequence ID" value="GGB65661.1"/>
    <property type="molecule type" value="Genomic_DNA"/>
</dbReference>
<name>A0ABQ1JCU8_9PROT</name>
<comment type="caution">
    <text evidence="2">The sequence shown here is derived from an EMBL/GenBank/DDBJ whole genome shotgun (WGS) entry which is preliminary data.</text>
</comment>
<accession>A0ABQ1JCU8</accession>